<name>A0AAD8EXY0_BIOPF</name>
<feature type="coiled-coil region" evidence="2">
    <location>
        <begin position="307"/>
        <end position="497"/>
    </location>
</feature>
<sequence>MQNMVDSNTYPEALIGCISVSARSILGLLNSSIRKFESIIFSPSEAPNTLADPKEVNKMSSPASDVIVDQPTVTASPPVEGDATPSIEISSAAEPDNITNEPNLVTNNATDEIDTDGEDGDISPMATVVPSNTPVTGDSGQGSPNMQSSTDSLSDDATLKSEKLCSQTLEELSETPLPQEEVTSNGGADPSDSADTVSKLEAALSQGNDAPDNKVKATKAGRKEEKKEEKKKSKKKEDKSIDYILRALNSLQSPEEKLAALCKKYADLHEEHRVLQTSFKTQQRTIAVVMREKDQLQSEHTKAMMAKSKLESLCRELQKHNKIIKDESIKRAKEDDEKRKEISSQFNHTIGEIQTQMADNSERNAKLRQENENLAAQLRSFIKQCEVRDLQVTKLQEQHELERQLANAKVNQAQAIVKEHEEKGIKERELLLLKLAESGKKNQILETQVAMFKERYDDFERLHAKSSETFQKYKTEMDKMTKRIKKLEKDGLQWKAKWEGTNKALMEQIEARSKSEKDCLMYIQKSKKLESLCRALQAELHGKKVVETDTKTESQDNGTTSATPSSSPEPANLKPIQFPCNAELSEAPSSSPCKPETSETTTSTTDPSPASSPPPLEPSSSNQCQPETASDASSTTAENSPPAIASTNSCETAPECAGSGEPVACKQVTDTKTDGSLENDQVDSVA</sequence>
<accession>A0AAD8EXY0</accession>
<reference evidence="4" key="1">
    <citation type="journal article" date="2023" name="PLoS Negl. Trop. Dis.">
        <title>A genome sequence for Biomphalaria pfeifferi, the major vector snail for the human-infecting parasite Schistosoma mansoni.</title>
        <authorList>
            <person name="Bu L."/>
            <person name="Lu L."/>
            <person name="Laidemitt M.R."/>
            <person name="Zhang S.M."/>
            <person name="Mutuku M."/>
            <person name="Mkoji G."/>
            <person name="Steinauer M."/>
            <person name="Loker E.S."/>
        </authorList>
    </citation>
    <scope>NUCLEOTIDE SEQUENCE</scope>
    <source>
        <strain evidence="4">KasaAsao</strain>
    </source>
</reference>
<comment type="caution">
    <text evidence="4">The sequence shown here is derived from an EMBL/GenBank/DDBJ whole genome shotgun (WGS) entry which is preliminary data.</text>
</comment>
<dbReference type="GO" id="GO:0019905">
    <property type="term" value="F:syntaxin binding"/>
    <property type="evidence" value="ECO:0007669"/>
    <property type="project" value="InterPro"/>
</dbReference>
<proteinExistence type="inferred from homology"/>
<evidence type="ECO:0000313" key="5">
    <source>
        <dbReference type="Proteomes" id="UP001233172"/>
    </source>
</evidence>
<organism evidence="4 5">
    <name type="scientific">Biomphalaria pfeifferi</name>
    <name type="common">Bloodfluke planorb</name>
    <name type="synonym">Freshwater snail</name>
    <dbReference type="NCBI Taxonomy" id="112525"/>
    <lineage>
        <taxon>Eukaryota</taxon>
        <taxon>Metazoa</taxon>
        <taxon>Spiralia</taxon>
        <taxon>Lophotrochozoa</taxon>
        <taxon>Mollusca</taxon>
        <taxon>Gastropoda</taxon>
        <taxon>Heterobranchia</taxon>
        <taxon>Euthyneura</taxon>
        <taxon>Panpulmonata</taxon>
        <taxon>Hygrophila</taxon>
        <taxon>Lymnaeoidea</taxon>
        <taxon>Planorbidae</taxon>
        <taxon>Biomphalaria</taxon>
    </lineage>
</organism>
<protein>
    <submittedName>
        <fullName evidence="4">Alpha-taxilin isoform X2</fullName>
    </submittedName>
</protein>
<feature type="compositionally biased region" description="Polar residues" evidence="3">
    <location>
        <begin position="129"/>
        <end position="147"/>
    </location>
</feature>
<evidence type="ECO:0000256" key="1">
    <source>
        <dbReference type="ARBA" id="ARBA00009550"/>
    </source>
</evidence>
<gene>
    <name evidence="4" type="ORF">Bpfe_025969</name>
</gene>
<keyword evidence="5" id="KW-1185">Reference proteome</keyword>
<feature type="compositionally biased region" description="Polar residues" evidence="3">
    <location>
        <begin position="97"/>
        <end position="109"/>
    </location>
</feature>
<dbReference type="InterPro" id="IPR026183">
    <property type="entry name" value="Taxilin_fam"/>
</dbReference>
<reference evidence="4" key="2">
    <citation type="submission" date="2023-04" db="EMBL/GenBank/DDBJ databases">
        <authorList>
            <person name="Bu L."/>
            <person name="Lu L."/>
            <person name="Laidemitt M.R."/>
            <person name="Zhang S.M."/>
            <person name="Mutuku M."/>
            <person name="Mkoji G."/>
            <person name="Steinauer M."/>
            <person name="Loker E.S."/>
        </authorList>
    </citation>
    <scope>NUCLEOTIDE SEQUENCE</scope>
    <source>
        <strain evidence="4">KasaAsao</strain>
        <tissue evidence="4">Whole Snail</tissue>
    </source>
</reference>
<feature type="compositionally biased region" description="Low complexity" evidence="3">
    <location>
        <begin position="559"/>
        <end position="571"/>
    </location>
</feature>
<feature type="compositionally biased region" description="Low complexity" evidence="3">
    <location>
        <begin position="588"/>
        <end position="609"/>
    </location>
</feature>
<comment type="similarity">
    <text evidence="1">Belongs to the taxilin family.</text>
</comment>
<dbReference type="Pfam" id="PF09728">
    <property type="entry name" value="Taxilin"/>
    <property type="match status" value="1"/>
</dbReference>
<feature type="region of interest" description="Disordered" evidence="3">
    <location>
        <begin position="546"/>
        <end position="663"/>
    </location>
</feature>
<dbReference type="AlphaFoldDB" id="A0AAD8EXY0"/>
<dbReference type="EMBL" id="JASAOG010000195">
    <property type="protein sequence ID" value="KAK0044567.1"/>
    <property type="molecule type" value="Genomic_DNA"/>
</dbReference>
<feature type="compositionally biased region" description="Acidic residues" evidence="3">
    <location>
        <begin position="111"/>
        <end position="121"/>
    </location>
</feature>
<feature type="compositionally biased region" description="Polar residues" evidence="3">
    <location>
        <begin position="622"/>
        <end position="651"/>
    </location>
</feature>
<dbReference type="PANTHER" id="PTHR16127:SF13">
    <property type="entry name" value="GH01188P"/>
    <property type="match status" value="1"/>
</dbReference>
<keyword evidence="2" id="KW-0175">Coiled coil</keyword>
<dbReference type="Proteomes" id="UP001233172">
    <property type="component" value="Unassembled WGS sequence"/>
</dbReference>
<evidence type="ECO:0000256" key="2">
    <source>
        <dbReference type="SAM" id="Coils"/>
    </source>
</evidence>
<evidence type="ECO:0000256" key="3">
    <source>
        <dbReference type="SAM" id="MobiDB-lite"/>
    </source>
</evidence>
<evidence type="ECO:0000313" key="4">
    <source>
        <dbReference type="EMBL" id="KAK0044567.1"/>
    </source>
</evidence>
<feature type="region of interest" description="Disordered" evidence="3">
    <location>
        <begin position="51"/>
        <end position="239"/>
    </location>
</feature>
<feature type="compositionally biased region" description="Basic and acidic residues" evidence="3">
    <location>
        <begin position="211"/>
        <end position="239"/>
    </location>
</feature>
<dbReference type="PANTHER" id="PTHR16127">
    <property type="entry name" value="TAXILIN"/>
    <property type="match status" value="1"/>
</dbReference>